<dbReference type="RefSeq" id="WP_139106851.1">
    <property type="nucleotide sequence ID" value="NZ_VDFR01000129.1"/>
</dbReference>
<comment type="caution">
    <text evidence="5">The sequence shown here is derived from an EMBL/GenBank/DDBJ whole genome shotgun (WGS) entry which is preliminary data.</text>
</comment>
<dbReference type="GO" id="GO:0005829">
    <property type="term" value="C:cytosol"/>
    <property type="evidence" value="ECO:0007669"/>
    <property type="project" value="TreeGrafter"/>
</dbReference>
<proteinExistence type="predicted"/>
<dbReference type="GO" id="GO:0009423">
    <property type="term" value="P:chorismate biosynthetic process"/>
    <property type="evidence" value="ECO:0007669"/>
    <property type="project" value="TreeGrafter"/>
</dbReference>
<feature type="domain" description="Shikimate dehydrogenase substrate binding N-terminal" evidence="3">
    <location>
        <begin position="6"/>
        <end position="88"/>
    </location>
</feature>
<evidence type="ECO:0000259" key="4">
    <source>
        <dbReference type="Pfam" id="PF18317"/>
    </source>
</evidence>
<comment type="pathway">
    <text evidence="1">Metabolic intermediate biosynthesis; chorismate biosynthesis; chorismate from D-erythrose 4-phosphate and phosphoenolpyruvate: step 4/7.</text>
</comment>
<dbReference type="AlphaFoldDB" id="A0A5C4M8U6"/>
<accession>A0A5C4M8U6</accession>
<reference evidence="5 7" key="1">
    <citation type="submission" date="2019-05" db="EMBL/GenBank/DDBJ databases">
        <title>Mumia sp. nov., isolated from the intestinal contents of plateau pika (Ochotona curzoniae) in the Qinghai-Tibet plateau of China.</title>
        <authorList>
            <person name="Tian Z."/>
        </authorList>
    </citation>
    <scope>NUCLEOTIDE SEQUENCE [LARGE SCALE GENOMIC DNA]</scope>
    <source>
        <strain evidence="7">527</strain>
        <strain evidence="5">Z527</strain>
    </source>
</reference>
<dbReference type="Gene3D" id="3.40.50.720">
    <property type="entry name" value="NAD(P)-binding Rossmann-like Domain"/>
    <property type="match status" value="1"/>
</dbReference>
<dbReference type="EMBL" id="VDFR01000229">
    <property type="protein sequence ID" value="TNC29869.1"/>
    <property type="molecule type" value="Genomic_DNA"/>
</dbReference>
<evidence type="ECO:0000256" key="2">
    <source>
        <dbReference type="ARBA" id="ARBA00023141"/>
    </source>
</evidence>
<dbReference type="GO" id="GO:0050661">
    <property type="term" value="F:NADP binding"/>
    <property type="evidence" value="ECO:0007669"/>
    <property type="project" value="TreeGrafter"/>
</dbReference>
<evidence type="ECO:0000313" key="7">
    <source>
        <dbReference type="Proteomes" id="UP000306740"/>
    </source>
</evidence>
<dbReference type="EC" id="1.1.1.25" evidence="5"/>
<dbReference type="OrthoDB" id="9776868at2"/>
<evidence type="ECO:0000313" key="5">
    <source>
        <dbReference type="EMBL" id="TNC29869.1"/>
    </source>
</evidence>
<evidence type="ECO:0000256" key="1">
    <source>
        <dbReference type="ARBA" id="ARBA00004871"/>
    </source>
</evidence>
<dbReference type="PANTHER" id="PTHR21089">
    <property type="entry name" value="SHIKIMATE DEHYDROGENASE"/>
    <property type="match status" value="1"/>
</dbReference>
<evidence type="ECO:0000259" key="3">
    <source>
        <dbReference type="Pfam" id="PF08501"/>
    </source>
</evidence>
<dbReference type="PANTHER" id="PTHR21089:SF1">
    <property type="entry name" value="BIFUNCTIONAL 3-DEHYDROQUINATE DEHYDRATASE_SHIKIMATE DEHYDROGENASE, CHLOROPLASTIC"/>
    <property type="match status" value="1"/>
</dbReference>
<dbReference type="Pfam" id="PF18317">
    <property type="entry name" value="SDH_C"/>
    <property type="match status" value="1"/>
</dbReference>
<dbReference type="InterPro" id="IPR041121">
    <property type="entry name" value="SDH_C"/>
</dbReference>
<dbReference type="SUPFAM" id="SSF53223">
    <property type="entry name" value="Aminoacid dehydrogenase-like, N-terminal domain"/>
    <property type="match status" value="1"/>
</dbReference>
<dbReference type="GO" id="GO:0019632">
    <property type="term" value="P:shikimate metabolic process"/>
    <property type="evidence" value="ECO:0007669"/>
    <property type="project" value="TreeGrafter"/>
</dbReference>
<dbReference type="GO" id="GO:0009073">
    <property type="term" value="P:aromatic amino acid family biosynthetic process"/>
    <property type="evidence" value="ECO:0007669"/>
    <property type="project" value="UniProtKB-KW"/>
</dbReference>
<dbReference type="InterPro" id="IPR022893">
    <property type="entry name" value="Shikimate_DH_fam"/>
</dbReference>
<dbReference type="SUPFAM" id="SSF51735">
    <property type="entry name" value="NAD(P)-binding Rossmann-fold domains"/>
    <property type="match status" value="1"/>
</dbReference>
<gene>
    <name evidence="6" type="ORF">FHE65_25285</name>
    <name evidence="5" type="ORF">FHE65_33440</name>
</gene>
<dbReference type="Proteomes" id="UP000306740">
    <property type="component" value="Unassembled WGS sequence"/>
</dbReference>
<dbReference type="Pfam" id="PF08501">
    <property type="entry name" value="Shikimate_dh_N"/>
    <property type="match status" value="1"/>
</dbReference>
<dbReference type="NCBIfam" id="NF001311">
    <property type="entry name" value="PRK00258.1-3"/>
    <property type="match status" value="1"/>
</dbReference>
<protein>
    <submittedName>
        <fullName evidence="5">Shikimate dehydrogenase</fullName>
        <ecNumber evidence="5">1.1.1.25</ecNumber>
    </submittedName>
</protein>
<dbReference type="GO" id="GO:0004764">
    <property type="term" value="F:shikimate 3-dehydrogenase (NADP+) activity"/>
    <property type="evidence" value="ECO:0007669"/>
    <property type="project" value="UniProtKB-EC"/>
</dbReference>
<keyword evidence="2" id="KW-0057">Aromatic amino acid biosynthesis</keyword>
<dbReference type="InterPro" id="IPR013708">
    <property type="entry name" value="Shikimate_DH-bd_N"/>
</dbReference>
<feature type="domain" description="SDH C-terminal" evidence="4">
    <location>
        <begin position="246"/>
        <end position="276"/>
    </location>
</feature>
<sequence>MPRCAVLGSPIAHSLSPVMHRTAYEVLGLHDWSYDAYEVDEDGIGPFLAGLDDQWRGLSLTMPLKRAVVPYLDTVDAEARAVGGVNTVIVDVEGRHGFNTDVPGGAAALRERGVDSVEDALVIGSGATAEAMVASLRQLGLRRVTLAVRGMDRGVELAERLEAGSALSDRITGSSATPLAVEVTGIGPDMPRATQVVVSTVPAAAVAPYAQMLATRCDVVFDVIYDPWPTPLARAAQAEAVPVASGLDLLAHQAAAQVRLMTGREIGVSLLRDAALGALTTR</sequence>
<dbReference type="Gene3D" id="3.40.50.10860">
    <property type="entry name" value="Leucine Dehydrogenase, chain A, domain 1"/>
    <property type="match status" value="1"/>
</dbReference>
<keyword evidence="5" id="KW-0560">Oxidoreductase</keyword>
<evidence type="ECO:0000313" key="6">
    <source>
        <dbReference type="EMBL" id="TNC37143.1"/>
    </source>
</evidence>
<organism evidence="5 7">
    <name type="scientific">Mumia zhuanghuii</name>
    <dbReference type="NCBI Taxonomy" id="2585211"/>
    <lineage>
        <taxon>Bacteria</taxon>
        <taxon>Bacillati</taxon>
        <taxon>Actinomycetota</taxon>
        <taxon>Actinomycetes</taxon>
        <taxon>Propionibacteriales</taxon>
        <taxon>Nocardioidaceae</taxon>
        <taxon>Mumia</taxon>
    </lineage>
</organism>
<dbReference type="InterPro" id="IPR046346">
    <property type="entry name" value="Aminoacid_DH-like_N_sf"/>
</dbReference>
<dbReference type="InterPro" id="IPR036291">
    <property type="entry name" value="NAD(P)-bd_dom_sf"/>
</dbReference>
<dbReference type="EMBL" id="VDFR01000129">
    <property type="protein sequence ID" value="TNC37143.1"/>
    <property type="molecule type" value="Genomic_DNA"/>
</dbReference>
<keyword evidence="2" id="KW-0028">Amino-acid biosynthesis</keyword>
<name>A0A5C4M8U6_9ACTN</name>